<organism evidence="2 3">
    <name type="scientific">Portunus trituberculatus</name>
    <name type="common">Swimming crab</name>
    <name type="synonym">Neptunus trituberculatus</name>
    <dbReference type="NCBI Taxonomy" id="210409"/>
    <lineage>
        <taxon>Eukaryota</taxon>
        <taxon>Metazoa</taxon>
        <taxon>Ecdysozoa</taxon>
        <taxon>Arthropoda</taxon>
        <taxon>Crustacea</taxon>
        <taxon>Multicrustacea</taxon>
        <taxon>Malacostraca</taxon>
        <taxon>Eumalacostraca</taxon>
        <taxon>Eucarida</taxon>
        <taxon>Decapoda</taxon>
        <taxon>Pleocyemata</taxon>
        <taxon>Brachyura</taxon>
        <taxon>Eubrachyura</taxon>
        <taxon>Portunoidea</taxon>
        <taxon>Portunidae</taxon>
        <taxon>Portuninae</taxon>
        <taxon>Portunus</taxon>
    </lineage>
</organism>
<dbReference type="Proteomes" id="UP000324222">
    <property type="component" value="Unassembled WGS sequence"/>
</dbReference>
<protein>
    <submittedName>
        <fullName evidence="2">Uncharacterized protein</fullName>
    </submittedName>
</protein>
<feature type="compositionally biased region" description="Polar residues" evidence="1">
    <location>
        <begin position="49"/>
        <end position="64"/>
    </location>
</feature>
<evidence type="ECO:0000313" key="3">
    <source>
        <dbReference type="Proteomes" id="UP000324222"/>
    </source>
</evidence>
<gene>
    <name evidence="2" type="ORF">E2C01_022894</name>
</gene>
<evidence type="ECO:0000256" key="1">
    <source>
        <dbReference type="SAM" id="MobiDB-lite"/>
    </source>
</evidence>
<dbReference type="EMBL" id="VSRR010002111">
    <property type="protein sequence ID" value="MPC29650.1"/>
    <property type="molecule type" value="Genomic_DNA"/>
</dbReference>
<accession>A0A5B7E6L5</accession>
<keyword evidence="3" id="KW-1185">Reference proteome</keyword>
<dbReference type="AlphaFoldDB" id="A0A5B7E6L5"/>
<reference evidence="2 3" key="1">
    <citation type="submission" date="2019-05" db="EMBL/GenBank/DDBJ databases">
        <title>Another draft genome of Portunus trituberculatus and its Hox gene families provides insights of decapod evolution.</title>
        <authorList>
            <person name="Jeong J.-H."/>
            <person name="Song I."/>
            <person name="Kim S."/>
            <person name="Choi T."/>
            <person name="Kim D."/>
            <person name="Ryu S."/>
            <person name="Kim W."/>
        </authorList>
    </citation>
    <scope>NUCLEOTIDE SEQUENCE [LARGE SCALE GENOMIC DNA]</scope>
    <source>
        <tissue evidence="2">Muscle</tissue>
    </source>
</reference>
<evidence type="ECO:0000313" key="2">
    <source>
        <dbReference type="EMBL" id="MPC29650.1"/>
    </source>
</evidence>
<feature type="region of interest" description="Disordered" evidence="1">
    <location>
        <begin position="40"/>
        <end position="70"/>
    </location>
</feature>
<sequence>MMIMRRRRSQQPVIAVYSRHLKDACPGNVTSNVHDEAFIPNLEPRPGQPSLTTFRNKSLPTSSEKAYRPE</sequence>
<comment type="caution">
    <text evidence="2">The sequence shown here is derived from an EMBL/GenBank/DDBJ whole genome shotgun (WGS) entry which is preliminary data.</text>
</comment>
<name>A0A5B7E6L5_PORTR</name>
<proteinExistence type="predicted"/>